<feature type="transmembrane region" description="Helical" evidence="1">
    <location>
        <begin position="64"/>
        <end position="82"/>
    </location>
</feature>
<proteinExistence type="predicted"/>
<dbReference type="Proteomes" id="UP000094094">
    <property type="component" value="Chromosome"/>
</dbReference>
<reference evidence="2 3" key="1">
    <citation type="submission" date="2016-09" db="EMBL/GenBank/DDBJ databases">
        <title>Complete genome sequencing of Streptomyces lydicus 103 and metabolic pathways analysis of antibiotic biosynthesis.</title>
        <authorList>
            <person name="Jia N."/>
            <person name="Ding M.-Z."/>
            <person name="Gao F."/>
            <person name="Yuan Y.-J."/>
        </authorList>
    </citation>
    <scope>NUCLEOTIDE SEQUENCE [LARGE SCALE GENOMIC DNA]</scope>
    <source>
        <strain evidence="2 3">103</strain>
    </source>
</reference>
<feature type="transmembrane region" description="Helical" evidence="1">
    <location>
        <begin position="354"/>
        <end position="376"/>
    </location>
</feature>
<evidence type="ECO:0000313" key="3">
    <source>
        <dbReference type="Proteomes" id="UP000094094"/>
    </source>
</evidence>
<protein>
    <submittedName>
        <fullName evidence="2">Uncharacterized protein</fullName>
    </submittedName>
</protein>
<feature type="transmembrane region" description="Helical" evidence="1">
    <location>
        <begin position="94"/>
        <end position="113"/>
    </location>
</feature>
<organism evidence="2 3">
    <name type="scientific">Streptomyces lydicus</name>
    <dbReference type="NCBI Taxonomy" id="47763"/>
    <lineage>
        <taxon>Bacteria</taxon>
        <taxon>Bacillati</taxon>
        <taxon>Actinomycetota</taxon>
        <taxon>Actinomycetes</taxon>
        <taxon>Kitasatosporales</taxon>
        <taxon>Streptomycetaceae</taxon>
        <taxon>Streptomyces</taxon>
    </lineage>
</organism>
<dbReference type="PROSITE" id="PS51257">
    <property type="entry name" value="PROKAR_LIPOPROTEIN"/>
    <property type="match status" value="1"/>
</dbReference>
<gene>
    <name evidence="2" type="ORF">SL103_29465</name>
</gene>
<evidence type="ECO:0000313" key="2">
    <source>
        <dbReference type="EMBL" id="AOP49826.1"/>
    </source>
</evidence>
<dbReference type="AlphaFoldDB" id="A0A1D7VST4"/>
<accession>A0A1D7VST4</accession>
<sequence length="396" mass="42217">MNRLMSLLLTAGYTMGQAVFLFACHQVRLRAAGGGPGLVLHDARLFGLDLDGFSVHDTGQAQEWVPQFVFLVLCSVLTYAVLRSAPADGRPRLRTVLALLGATLLAAGIAEPIGPALDPRSPLVLPTADEWVGRAQVAGVTALPEQYALWSCWLLMPSWAAAWLLRRWAPVRMLLGTADGVAGGEAAPAAVSTVGRRRDVVCAGLIPMVLLAVAGGAVLRHTNVRHLDQSATITFAPELWLPYHPPALVERWSGVLYPALRMRPLDTEGTAGWLATLVVCLVFLAVLAAGLYAVVRRAAGRHPVRLFMNCWYATVLAAAAAALVDSGLLQRAAPRVGAGTTGLVRPFEVALGDAVRFGAVWGWATGACCLGAAWVLTRRGARTRPRVQEEQLSHAE</sequence>
<keyword evidence="1" id="KW-1133">Transmembrane helix</keyword>
<feature type="transmembrane region" description="Helical" evidence="1">
    <location>
        <begin position="147"/>
        <end position="165"/>
    </location>
</feature>
<dbReference type="KEGG" id="slc:SL103_29465"/>
<name>A0A1D7VST4_9ACTN</name>
<feature type="transmembrane region" description="Helical" evidence="1">
    <location>
        <begin position="306"/>
        <end position="324"/>
    </location>
</feature>
<dbReference type="EMBL" id="CP017157">
    <property type="protein sequence ID" value="AOP49826.1"/>
    <property type="molecule type" value="Genomic_DNA"/>
</dbReference>
<keyword evidence="1" id="KW-0812">Transmembrane</keyword>
<feature type="transmembrane region" description="Helical" evidence="1">
    <location>
        <begin position="271"/>
        <end position="294"/>
    </location>
</feature>
<feature type="transmembrane region" description="Helical" evidence="1">
    <location>
        <begin position="200"/>
        <end position="219"/>
    </location>
</feature>
<keyword evidence="3" id="KW-1185">Reference proteome</keyword>
<evidence type="ECO:0000256" key="1">
    <source>
        <dbReference type="SAM" id="Phobius"/>
    </source>
</evidence>
<dbReference type="RefSeq" id="WP_069572021.1">
    <property type="nucleotide sequence ID" value="NZ_CP017157.1"/>
</dbReference>
<keyword evidence="1" id="KW-0472">Membrane</keyword>
<dbReference type="OrthoDB" id="4336289at2"/>